<evidence type="ECO:0000313" key="2">
    <source>
        <dbReference type="Proteomes" id="UP001367508"/>
    </source>
</evidence>
<evidence type="ECO:0000313" key="1">
    <source>
        <dbReference type="EMBL" id="KAK7339582.1"/>
    </source>
</evidence>
<dbReference type="EMBL" id="JAYMYQ010000004">
    <property type="protein sequence ID" value="KAK7339582.1"/>
    <property type="molecule type" value="Genomic_DNA"/>
</dbReference>
<accession>A0AAN9LP44</accession>
<comment type="caution">
    <text evidence="1">The sequence shown here is derived from an EMBL/GenBank/DDBJ whole genome shotgun (WGS) entry which is preliminary data.</text>
</comment>
<gene>
    <name evidence="1" type="ORF">VNO77_20259</name>
</gene>
<dbReference type="Proteomes" id="UP001367508">
    <property type="component" value="Unassembled WGS sequence"/>
</dbReference>
<dbReference type="AlphaFoldDB" id="A0AAN9LP44"/>
<reference evidence="1 2" key="1">
    <citation type="submission" date="2024-01" db="EMBL/GenBank/DDBJ databases">
        <title>The genomes of 5 underutilized Papilionoideae crops provide insights into root nodulation and disease resistanc.</title>
        <authorList>
            <person name="Jiang F."/>
        </authorList>
    </citation>
    <scope>NUCLEOTIDE SEQUENCE [LARGE SCALE GENOMIC DNA]</scope>
    <source>
        <strain evidence="1">LVBAO_FW01</strain>
        <tissue evidence="1">Leaves</tissue>
    </source>
</reference>
<sequence length="92" mass="10640">MQRPKKTQLGYARREDDMYGSSTSKGVFYGSIKSGSTTMTITSRIKHWFRIKTSIGCPLRPWLLYIEPYLHVEEFWYGGVHMESSCGLNKNV</sequence>
<organism evidence="1 2">
    <name type="scientific">Canavalia gladiata</name>
    <name type="common">Sword bean</name>
    <name type="synonym">Dolichos gladiatus</name>
    <dbReference type="NCBI Taxonomy" id="3824"/>
    <lineage>
        <taxon>Eukaryota</taxon>
        <taxon>Viridiplantae</taxon>
        <taxon>Streptophyta</taxon>
        <taxon>Embryophyta</taxon>
        <taxon>Tracheophyta</taxon>
        <taxon>Spermatophyta</taxon>
        <taxon>Magnoliopsida</taxon>
        <taxon>eudicotyledons</taxon>
        <taxon>Gunneridae</taxon>
        <taxon>Pentapetalae</taxon>
        <taxon>rosids</taxon>
        <taxon>fabids</taxon>
        <taxon>Fabales</taxon>
        <taxon>Fabaceae</taxon>
        <taxon>Papilionoideae</taxon>
        <taxon>50 kb inversion clade</taxon>
        <taxon>NPAAA clade</taxon>
        <taxon>indigoferoid/millettioid clade</taxon>
        <taxon>Phaseoleae</taxon>
        <taxon>Canavalia</taxon>
    </lineage>
</organism>
<proteinExistence type="predicted"/>
<keyword evidence="2" id="KW-1185">Reference proteome</keyword>
<protein>
    <submittedName>
        <fullName evidence="1">Uncharacterized protein</fullName>
    </submittedName>
</protein>
<name>A0AAN9LP44_CANGL</name>